<dbReference type="RefSeq" id="WP_093883829.1">
    <property type="nucleotide sequence ID" value="NZ_FOBS01000016.1"/>
</dbReference>
<feature type="binding site" evidence="9">
    <location>
        <position position="8"/>
    </location>
    <ligand>
        <name>Mg(2+)</name>
        <dbReference type="ChEBI" id="CHEBI:18420"/>
        <note>catalytic</note>
    </ligand>
</feature>
<dbReference type="GO" id="GO:0051607">
    <property type="term" value="P:defense response to virus"/>
    <property type="evidence" value="ECO:0007669"/>
    <property type="project" value="UniProtKB-UniRule"/>
</dbReference>
<evidence type="ECO:0000256" key="3">
    <source>
        <dbReference type="ARBA" id="ARBA00022722"/>
    </source>
</evidence>
<dbReference type="OrthoDB" id="9798176at2"/>
<dbReference type="EMBL" id="FOBS01000016">
    <property type="protein sequence ID" value="SEM46084.1"/>
    <property type="molecule type" value="Genomic_DNA"/>
</dbReference>
<dbReference type="PANTHER" id="PTHR34405">
    <property type="entry name" value="CRISPR-ASSOCIATED ENDORIBONUCLEASE CAS2"/>
    <property type="match status" value="1"/>
</dbReference>
<keyword evidence="6 9" id="KW-0378">Hydrolase</keyword>
<dbReference type="HAMAP" id="MF_01471">
    <property type="entry name" value="Cas2"/>
    <property type="match status" value="1"/>
</dbReference>
<dbReference type="InterPro" id="IPR021127">
    <property type="entry name" value="CRISPR_associated_Cas2"/>
</dbReference>
<evidence type="ECO:0000256" key="1">
    <source>
        <dbReference type="ARBA" id="ARBA00001946"/>
    </source>
</evidence>
<evidence type="ECO:0000256" key="4">
    <source>
        <dbReference type="ARBA" id="ARBA00022723"/>
    </source>
</evidence>
<evidence type="ECO:0000256" key="8">
    <source>
        <dbReference type="ARBA" id="ARBA00023118"/>
    </source>
</evidence>
<evidence type="ECO:0000256" key="9">
    <source>
        <dbReference type="HAMAP-Rule" id="MF_01471"/>
    </source>
</evidence>
<dbReference type="EC" id="3.1.-.-" evidence="9"/>
<keyword evidence="4 9" id="KW-0479">Metal-binding</keyword>
<organism evidence="10 11">
    <name type="scientific">Syntrophus gentianae</name>
    <dbReference type="NCBI Taxonomy" id="43775"/>
    <lineage>
        <taxon>Bacteria</taxon>
        <taxon>Pseudomonadati</taxon>
        <taxon>Thermodesulfobacteriota</taxon>
        <taxon>Syntrophia</taxon>
        <taxon>Syntrophales</taxon>
        <taxon>Syntrophaceae</taxon>
        <taxon>Syntrophus</taxon>
    </lineage>
</organism>
<dbReference type="SUPFAM" id="SSF143430">
    <property type="entry name" value="TTP0101/SSO1404-like"/>
    <property type="match status" value="1"/>
</dbReference>
<dbReference type="Pfam" id="PF09827">
    <property type="entry name" value="CRISPR_Cas2"/>
    <property type="match status" value="1"/>
</dbReference>
<sequence>MIVLITYDITEPKRLTALHHFLKEFGLNTQKSVFECDIDEAGIRIIRTYCRDHLDLNKDSVRIYKICSRCINKVSLSGLGLKVTQLEYRII</sequence>
<dbReference type="Gene3D" id="3.30.70.240">
    <property type="match status" value="1"/>
</dbReference>
<dbReference type="AlphaFoldDB" id="A0A1H7YJS7"/>
<dbReference type="PANTHER" id="PTHR34405:SF3">
    <property type="entry name" value="CRISPR-ASSOCIATED ENDORIBONUCLEASE CAS2 3"/>
    <property type="match status" value="1"/>
</dbReference>
<comment type="cofactor">
    <cofactor evidence="1 9">
        <name>Mg(2+)</name>
        <dbReference type="ChEBI" id="CHEBI:18420"/>
    </cofactor>
</comment>
<comment type="similarity">
    <text evidence="2 9">Belongs to the CRISPR-associated endoribonuclease Cas2 protein family.</text>
</comment>
<dbReference type="GO" id="GO:0004521">
    <property type="term" value="F:RNA endonuclease activity"/>
    <property type="evidence" value="ECO:0007669"/>
    <property type="project" value="InterPro"/>
</dbReference>
<gene>
    <name evidence="9" type="primary">cas2</name>
    <name evidence="10" type="ORF">SAMN04489760_11683</name>
</gene>
<keyword evidence="8 9" id="KW-0051">Antiviral defense</keyword>
<dbReference type="GO" id="GO:0016787">
    <property type="term" value="F:hydrolase activity"/>
    <property type="evidence" value="ECO:0007669"/>
    <property type="project" value="UniProtKB-KW"/>
</dbReference>
<evidence type="ECO:0000256" key="6">
    <source>
        <dbReference type="ARBA" id="ARBA00022801"/>
    </source>
</evidence>
<dbReference type="GO" id="GO:0043571">
    <property type="term" value="P:maintenance of CRISPR repeat elements"/>
    <property type="evidence" value="ECO:0007669"/>
    <property type="project" value="UniProtKB-UniRule"/>
</dbReference>
<dbReference type="CDD" id="cd09725">
    <property type="entry name" value="Cas2_I_II_III"/>
    <property type="match status" value="1"/>
</dbReference>
<dbReference type="NCBIfam" id="TIGR01573">
    <property type="entry name" value="cas2"/>
    <property type="match status" value="1"/>
</dbReference>
<dbReference type="InterPro" id="IPR019199">
    <property type="entry name" value="Virulence_VapD/CRISPR_Cas2"/>
</dbReference>
<evidence type="ECO:0000256" key="5">
    <source>
        <dbReference type="ARBA" id="ARBA00022759"/>
    </source>
</evidence>
<dbReference type="STRING" id="43775.SAMN04489760_11683"/>
<evidence type="ECO:0000256" key="7">
    <source>
        <dbReference type="ARBA" id="ARBA00022842"/>
    </source>
</evidence>
<comment type="function">
    <text evidence="9">CRISPR (clustered regularly interspaced short palindromic repeat), is an adaptive immune system that provides protection against mobile genetic elements (viruses, transposable elements and conjugative plasmids). CRISPR clusters contain sequences complementary to antecedent mobile elements and target invading nucleic acids. CRISPR clusters are transcribed and processed into CRISPR RNA (crRNA). Functions as a ssRNA-specific endoribonuclease. Involved in the integration of spacer DNA into the CRISPR cassette.</text>
</comment>
<comment type="subunit">
    <text evidence="9">Homodimer, forms a heterotetramer with a Cas1 homodimer.</text>
</comment>
<dbReference type="GO" id="GO:0046872">
    <property type="term" value="F:metal ion binding"/>
    <property type="evidence" value="ECO:0007669"/>
    <property type="project" value="UniProtKB-UniRule"/>
</dbReference>
<dbReference type="Proteomes" id="UP000198744">
    <property type="component" value="Unassembled WGS sequence"/>
</dbReference>
<reference evidence="10 11" key="1">
    <citation type="submission" date="2016-10" db="EMBL/GenBank/DDBJ databases">
        <authorList>
            <person name="de Groot N.N."/>
        </authorList>
    </citation>
    <scope>NUCLEOTIDE SEQUENCE [LARGE SCALE GENOMIC DNA]</scope>
    <source>
        <strain evidence="10 11">DSM 8423</strain>
    </source>
</reference>
<keyword evidence="11" id="KW-1185">Reference proteome</keyword>
<name>A0A1H7YJS7_9BACT</name>
<proteinExistence type="inferred from homology"/>
<protein>
    <recommendedName>
        <fullName evidence="9">CRISPR-associated endoribonuclease Cas2</fullName>
        <ecNumber evidence="9">3.1.-.-</ecNumber>
    </recommendedName>
</protein>
<keyword evidence="5 9" id="KW-0255">Endonuclease</keyword>
<evidence type="ECO:0000256" key="2">
    <source>
        <dbReference type="ARBA" id="ARBA00009959"/>
    </source>
</evidence>
<evidence type="ECO:0000313" key="11">
    <source>
        <dbReference type="Proteomes" id="UP000198744"/>
    </source>
</evidence>
<keyword evidence="7 9" id="KW-0460">Magnesium</keyword>
<evidence type="ECO:0000313" key="10">
    <source>
        <dbReference type="EMBL" id="SEM46084.1"/>
    </source>
</evidence>
<keyword evidence="3 9" id="KW-0540">Nuclease</keyword>
<accession>A0A1H7YJS7</accession>